<dbReference type="EMBL" id="CP000254">
    <property type="protein sequence ID" value="ABD42676.1"/>
    <property type="molecule type" value="Genomic_DNA"/>
</dbReference>
<dbReference type="GO" id="GO:0016462">
    <property type="term" value="F:pyrophosphatase activity"/>
    <property type="evidence" value="ECO:0007669"/>
    <property type="project" value="TreeGrafter"/>
</dbReference>
<dbReference type="InParanoid" id="Q2FS24"/>
<name>Q2FS24_METHJ</name>
<organism evidence="2 3">
    <name type="scientific">Methanospirillum hungatei JF-1 (strain ATCC 27890 / DSM 864 / NBRC 100397 / JF-1)</name>
    <dbReference type="NCBI Taxonomy" id="323259"/>
    <lineage>
        <taxon>Archaea</taxon>
        <taxon>Methanobacteriati</taxon>
        <taxon>Methanobacteriota</taxon>
        <taxon>Stenosarchaea group</taxon>
        <taxon>Methanomicrobia</taxon>
        <taxon>Methanomicrobiales</taxon>
        <taxon>Methanospirillaceae</taxon>
        <taxon>Methanospirillum</taxon>
    </lineage>
</organism>
<dbReference type="Gene3D" id="1.10.3210.10">
    <property type="entry name" value="Hypothetical protein af1432"/>
    <property type="match status" value="1"/>
</dbReference>
<evidence type="ECO:0000313" key="3">
    <source>
        <dbReference type="Proteomes" id="UP000001941"/>
    </source>
</evidence>
<accession>Q2FS24</accession>
<dbReference type="RefSeq" id="WP_011449929.1">
    <property type="nucleotide sequence ID" value="NC_007796.1"/>
</dbReference>
<dbReference type="PANTHER" id="PTHR30005">
    <property type="entry name" value="EXOPOLYPHOSPHATASE"/>
    <property type="match status" value="1"/>
</dbReference>
<dbReference type="HOGENOM" id="CLU_116249_0_0_2"/>
<dbReference type="KEGG" id="mhu:Mhun_2989"/>
<dbReference type="PANTHER" id="PTHR30005:SF0">
    <property type="entry name" value="RETROGRADE REGULATION PROTEIN 2"/>
    <property type="match status" value="1"/>
</dbReference>
<evidence type="ECO:0000259" key="1">
    <source>
        <dbReference type="Pfam" id="PF21447"/>
    </source>
</evidence>
<evidence type="ECO:0000313" key="2">
    <source>
        <dbReference type="EMBL" id="ABD42676.1"/>
    </source>
</evidence>
<dbReference type="Pfam" id="PF21447">
    <property type="entry name" value="Ppx-GppA_III"/>
    <property type="match status" value="1"/>
</dbReference>
<sequence>MKRSVWPVIQDYSDRLDPDPPHAQQVCRLSGMLFDDLRPLHHLPPDTRDLLKAAALLHDIGWSIADKPHHKASRDIILNDTTMNLTSRERKIIALIARYHRKSHPRPDHAVFKELCEDDKQIVSWCSGILRVADVLDRAHQNLVREIRCFIASEEIVLSCTCKTSFYYDLPVFAEKSMLLQELTHRRICLSCT</sequence>
<dbReference type="AlphaFoldDB" id="Q2FS24"/>
<keyword evidence="3" id="KW-1185">Reference proteome</keyword>
<dbReference type="Proteomes" id="UP000001941">
    <property type="component" value="Chromosome"/>
</dbReference>
<dbReference type="InterPro" id="IPR003607">
    <property type="entry name" value="HD/PDEase_dom"/>
</dbReference>
<dbReference type="InterPro" id="IPR050273">
    <property type="entry name" value="GppA/Ppx_hydrolase"/>
</dbReference>
<protein>
    <submittedName>
        <fullName evidence="2">Exopolyphosphatase, putative</fullName>
    </submittedName>
</protein>
<dbReference type="OrthoDB" id="117488at2157"/>
<dbReference type="GeneID" id="25393595"/>
<dbReference type="CDD" id="cd00077">
    <property type="entry name" value="HDc"/>
    <property type="match status" value="1"/>
</dbReference>
<dbReference type="eggNOG" id="arCOG05138">
    <property type="taxonomic scope" value="Archaea"/>
</dbReference>
<proteinExistence type="predicted"/>
<dbReference type="EnsemblBacteria" id="ABD42676">
    <property type="protein sequence ID" value="ABD42676"/>
    <property type="gene ID" value="Mhun_2989"/>
</dbReference>
<dbReference type="SUPFAM" id="SSF109604">
    <property type="entry name" value="HD-domain/PDEase-like"/>
    <property type="match status" value="1"/>
</dbReference>
<gene>
    <name evidence="2" type="ordered locus">Mhun_2989</name>
</gene>
<feature type="domain" description="Ppx/GppA phosphatase C-terminal" evidence="1">
    <location>
        <begin position="18"/>
        <end position="154"/>
    </location>
</feature>
<dbReference type="InterPro" id="IPR048950">
    <property type="entry name" value="Ppx_GppA_C"/>
</dbReference>
<dbReference type="STRING" id="323259.Mhun_2989"/>
<reference evidence="3" key="1">
    <citation type="journal article" date="2016" name="Stand. Genomic Sci.">
        <title>Complete genome sequence of Methanospirillum hungatei type strain JF1.</title>
        <authorList>
            <person name="Gunsalus R.P."/>
            <person name="Cook L.E."/>
            <person name="Crable B."/>
            <person name="Rohlin L."/>
            <person name="McDonald E."/>
            <person name="Mouttaki H."/>
            <person name="Sieber J.R."/>
            <person name="Poweleit N."/>
            <person name="Zhou H."/>
            <person name="Lapidus A.L."/>
            <person name="Daligault H.E."/>
            <person name="Land M."/>
            <person name="Gilna P."/>
            <person name="Ivanova N."/>
            <person name="Kyrpides N."/>
            <person name="Culley D.E."/>
            <person name="McInerney M.J."/>
        </authorList>
    </citation>
    <scope>NUCLEOTIDE SEQUENCE [LARGE SCALE GENOMIC DNA]</scope>
    <source>
        <strain evidence="3">ATCC 27890 / DSM 864 / NBRC 100397 / JF-1</strain>
    </source>
</reference>